<dbReference type="Pfam" id="PF26604">
    <property type="entry name" value="CBU_0592"/>
    <property type="match status" value="1"/>
</dbReference>
<dbReference type="InterPro" id="IPR058058">
    <property type="entry name" value="CBU_0592-like"/>
</dbReference>
<feature type="transmembrane region" description="Helical" evidence="1">
    <location>
        <begin position="41"/>
        <end position="60"/>
    </location>
</feature>
<dbReference type="RefSeq" id="WP_114833900.1">
    <property type="nucleotide sequence ID" value="NZ_LR699114.1"/>
</dbReference>
<feature type="transmembrane region" description="Helical" evidence="1">
    <location>
        <begin position="66"/>
        <end position="83"/>
    </location>
</feature>
<dbReference type="AlphaFoldDB" id="A0A370GR67"/>
<organism evidence="3 4">
    <name type="scientific">Aquicella lusitana</name>
    <dbReference type="NCBI Taxonomy" id="254246"/>
    <lineage>
        <taxon>Bacteria</taxon>
        <taxon>Pseudomonadati</taxon>
        <taxon>Pseudomonadota</taxon>
        <taxon>Gammaproteobacteria</taxon>
        <taxon>Legionellales</taxon>
        <taxon>Coxiellaceae</taxon>
        <taxon>Aquicella</taxon>
    </lineage>
</organism>
<gene>
    <name evidence="3" type="ORF">C8D86_1065</name>
</gene>
<reference evidence="3 4" key="1">
    <citation type="submission" date="2018-07" db="EMBL/GenBank/DDBJ databases">
        <title>Genomic Encyclopedia of Type Strains, Phase IV (KMG-IV): sequencing the most valuable type-strain genomes for metagenomic binning, comparative biology and taxonomic classification.</title>
        <authorList>
            <person name="Goeker M."/>
        </authorList>
    </citation>
    <scope>NUCLEOTIDE SEQUENCE [LARGE SCALE GENOMIC DNA]</scope>
    <source>
        <strain evidence="3 4">DSM 16500</strain>
    </source>
</reference>
<evidence type="ECO:0000313" key="3">
    <source>
        <dbReference type="EMBL" id="RDI46001.1"/>
    </source>
</evidence>
<proteinExistence type="predicted"/>
<dbReference type="EMBL" id="QQAX01000006">
    <property type="protein sequence ID" value="RDI46001.1"/>
    <property type="molecule type" value="Genomic_DNA"/>
</dbReference>
<comment type="caution">
    <text evidence="3">The sequence shown here is derived from an EMBL/GenBank/DDBJ whole genome shotgun (WGS) entry which is preliminary data.</text>
</comment>
<evidence type="ECO:0000259" key="2">
    <source>
        <dbReference type="Pfam" id="PF26604"/>
    </source>
</evidence>
<accession>A0A370GR67</accession>
<evidence type="ECO:0000256" key="1">
    <source>
        <dbReference type="SAM" id="Phobius"/>
    </source>
</evidence>
<keyword evidence="1" id="KW-0812">Transmembrane</keyword>
<dbReference type="NCBIfam" id="NF047864">
    <property type="entry name" value="CBU_0592_membra"/>
    <property type="match status" value="1"/>
</dbReference>
<name>A0A370GR67_9COXI</name>
<feature type="transmembrane region" description="Helical" evidence="1">
    <location>
        <begin position="6"/>
        <end position="29"/>
    </location>
</feature>
<dbReference type="OrthoDB" id="5957557at2"/>
<keyword evidence="1" id="KW-0472">Membrane</keyword>
<dbReference type="Proteomes" id="UP000254720">
    <property type="component" value="Unassembled WGS sequence"/>
</dbReference>
<sequence>MIFADMLAKSADAVGMTGVVLLLIAYYALSTNKLSAHSMGYQLLNFLGAAGILFSLFYAWNTSAVVIELAWIVISLIGMYRILRGQQKEKSAQIHILNNAK</sequence>
<keyword evidence="4" id="KW-1185">Reference proteome</keyword>
<keyword evidence="1" id="KW-1133">Transmembrane helix</keyword>
<evidence type="ECO:0000313" key="4">
    <source>
        <dbReference type="Proteomes" id="UP000254720"/>
    </source>
</evidence>
<feature type="domain" description="CBU-0592-like" evidence="2">
    <location>
        <begin position="11"/>
        <end position="84"/>
    </location>
</feature>
<protein>
    <recommendedName>
        <fullName evidence="2">CBU-0592-like domain-containing protein</fullName>
    </recommendedName>
</protein>